<dbReference type="Proteomes" id="UP000306912">
    <property type="component" value="Unassembled WGS sequence"/>
</dbReference>
<keyword evidence="2" id="KW-1185">Reference proteome</keyword>
<accession>A0A5R8QA95</accession>
<dbReference type="InterPro" id="IPR010719">
    <property type="entry name" value="MnmM_MeTrfase"/>
</dbReference>
<proteinExistence type="predicted"/>
<name>A0A5R8QA95_9FIRM</name>
<sequence>MNSYTILGFNKQLLEKSITKGDLVIDATLGNGNDALLLAELVGADGHLFGFDKQEQAVAASKAKLAAYNERCTLFCAGHEQMQALLPAVAHGKIKAIVFNLGYLPGGDETITTLPETTLQALDAALALLAPEGFVLLTAYPGHATGSVETDAVAKFLQELDFSEYMVFTYQLLNNKNHPPQTYIIEKRKNRFSKQSEF</sequence>
<dbReference type="Pfam" id="PF06962">
    <property type="entry name" value="rRNA_methylase"/>
    <property type="match status" value="1"/>
</dbReference>
<dbReference type="PANTHER" id="PTHR35276:SF1">
    <property type="entry name" value="TRNA (MNM(5)S(2)U34)-METHYLTRANSFERASE, CHLOROPLASTIC"/>
    <property type="match status" value="1"/>
</dbReference>
<dbReference type="GO" id="GO:0008168">
    <property type="term" value="F:methyltransferase activity"/>
    <property type="evidence" value="ECO:0007669"/>
    <property type="project" value="UniProtKB-KW"/>
</dbReference>
<evidence type="ECO:0000313" key="1">
    <source>
        <dbReference type="EMBL" id="TLG72511.1"/>
    </source>
</evidence>
<dbReference type="EC" id="2.1.1.199" evidence="1"/>
<dbReference type="EMBL" id="VBWP01000008">
    <property type="protein sequence ID" value="TLG72511.1"/>
    <property type="molecule type" value="Genomic_DNA"/>
</dbReference>
<dbReference type="InterPro" id="IPR029063">
    <property type="entry name" value="SAM-dependent_MTases_sf"/>
</dbReference>
<gene>
    <name evidence="1" type="primary">mraW</name>
    <name evidence="1" type="ORF">FEZ08_08980</name>
</gene>
<dbReference type="SUPFAM" id="SSF53335">
    <property type="entry name" value="S-adenosyl-L-methionine-dependent methyltransferases"/>
    <property type="match status" value="1"/>
</dbReference>
<evidence type="ECO:0000313" key="2">
    <source>
        <dbReference type="Proteomes" id="UP000306912"/>
    </source>
</evidence>
<organism evidence="1 2">
    <name type="scientific">Culicoidibacter larvae</name>
    <dbReference type="NCBI Taxonomy" id="2579976"/>
    <lineage>
        <taxon>Bacteria</taxon>
        <taxon>Bacillati</taxon>
        <taxon>Bacillota</taxon>
        <taxon>Culicoidibacteria</taxon>
        <taxon>Culicoidibacterales</taxon>
        <taxon>Culicoidibacteraceae</taxon>
        <taxon>Culicoidibacter</taxon>
    </lineage>
</organism>
<comment type="caution">
    <text evidence="1">The sequence shown here is derived from an EMBL/GenBank/DDBJ whole genome shotgun (WGS) entry which is preliminary data.</text>
</comment>
<dbReference type="RefSeq" id="WP_138191543.1">
    <property type="nucleotide sequence ID" value="NZ_VBWP01000008.1"/>
</dbReference>
<dbReference type="FunCoup" id="A0A5R8QA95">
    <property type="interactions" value="45"/>
</dbReference>
<dbReference type="Gene3D" id="3.40.50.150">
    <property type="entry name" value="Vaccinia Virus protein VP39"/>
    <property type="match status" value="1"/>
</dbReference>
<keyword evidence="1" id="KW-0489">Methyltransferase</keyword>
<keyword evidence="1" id="KW-0808">Transferase</keyword>
<dbReference type="GO" id="GO:0032259">
    <property type="term" value="P:methylation"/>
    <property type="evidence" value="ECO:0007669"/>
    <property type="project" value="UniProtKB-KW"/>
</dbReference>
<reference evidence="1 2" key="1">
    <citation type="submission" date="2019-05" db="EMBL/GenBank/DDBJ databases">
        <title>Culicoidintestinum kansasii gen. nov., sp. nov. from the gastrointestinal tract of the biting midge, Culicoides sonorensis.</title>
        <authorList>
            <person name="Neupane S."/>
            <person name="Ghosh A."/>
            <person name="Gunther S."/>
            <person name="Martin K."/>
            <person name="Zurek L."/>
        </authorList>
    </citation>
    <scope>NUCLEOTIDE SEQUENCE [LARGE SCALE GENOMIC DNA]</scope>
    <source>
        <strain evidence="1 2">CS-1</strain>
    </source>
</reference>
<dbReference type="InParanoid" id="A0A5R8QA95"/>
<protein>
    <submittedName>
        <fullName evidence="1">16S rRNA (Cytosine(1402)-N(4))-methyltransferase</fullName>
        <ecNumber evidence="1">2.1.1.199</ecNumber>
    </submittedName>
</protein>
<dbReference type="PANTHER" id="PTHR35276">
    <property type="entry name" value="S-ADENOSYL-L-METHIONINE-DEPENDENT METHYLTRANSFERASES SUPERFAMILY PROTEIN"/>
    <property type="match status" value="1"/>
</dbReference>
<dbReference type="AlphaFoldDB" id="A0A5R8QA95"/>
<dbReference type="OrthoDB" id="9792989at2"/>